<sequence length="521" mass="57811">MSQDAVVPVANNFEGPPLGKDFPADAPLFPGRPRWFTSSMGFISMDFDGLEFLRFGHHPVQAPIYAAPDFSRAWLYLPLCPILKDVFVINELEDALDRRDQDFVHDFIQVKDLYYVITGVDTIIKNDVRAVFDAWDGAGDRKARIDVCRSEEEAEKVVADDKSDRQYQSLRQPGAPSATTHGKKNTGSRQDGTESYAPRLGFVQSKKEKKLSHYSVQYQFSYATNRFHFLLNCACHRPPPQSSERRSLGVTAGARGEQGESQRCVNHSPCCNIAELRWGNLPDPRPTIKARGPQVAQYTSFTRLLGSKSTLILAIQPRDSPTATTLAPNARCLTSPECQSLGETSSPRKGSNPLSTMLSARPGVPRAAAALRFLKITRNFTPSRSKLSREMLHIPILLLLHHLLSQPLKTHAYDVLHASLAFIPPIALTRPRVADRSELRATPDPPRVSITRRAIQAAQRVQTSVPVLSGLAVLVCGAAVPRFSELNRVLSQLLKTPARAVLNLPRTFGKPHKFFDHNLSS</sequence>
<proteinExistence type="predicted"/>
<evidence type="ECO:0000256" key="1">
    <source>
        <dbReference type="SAM" id="MobiDB-lite"/>
    </source>
</evidence>
<protein>
    <submittedName>
        <fullName evidence="2">Uncharacterized protein</fullName>
    </submittedName>
</protein>
<keyword evidence="3" id="KW-1185">Reference proteome</keyword>
<evidence type="ECO:0000313" key="3">
    <source>
        <dbReference type="Proteomes" id="UP001215598"/>
    </source>
</evidence>
<name>A0AAD7DX18_9AGAR</name>
<feature type="region of interest" description="Disordered" evidence="1">
    <location>
        <begin position="158"/>
        <end position="197"/>
    </location>
</feature>
<dbReference type="EMBL" id="JARKIB010000545">
    <property type="protein sequence ID" value="KAJ7700947.1"/>
    <property type="molecule type" value="Genomic_DNA"/>
</dbReference>
<dbReference type="AlphaFoldDB" id="A0AAD7DX18"/>
<accession>A0AAD7DX18</accession>
<reference evidence="2" key="1">
    <citation type="submission" date="2023-03" db="EMBL/GenBank/DDBJ databases">
        <title>Massive genome expansion in bonnet fungi (Mycena s.s.) driven by repeated elements and novel gene families across ecological guilds.</title>
        <authorList>
            <consortium name="Lawrence Berkeley National Laboratory"/>
            <person name="Harder C.B."/>
            <person name="Miyauchi S."/>
            <person name="Viragh M."/>
            <person name="Kuo A."/>
            <person name="Thoen E."/>
            <person name="Andreopoulos B."/>
            <person name="Lu D."/>
            <person name="Skrede I."/>
            <person name="Drula E."/>
            <person name="Henrissat B."/>
            <person name="Morin E."/>
            <person name="Kohler A."/>
            <person name="Barry K."/>
            <person name="LaButti K."/>
            <person name="Morin E."/>
            <person name="Salamov A."/>
            <person name="Lipzen A."/>
            <person name="Mereny Z."/>
            <person name="Hegedus B."/>
            <person name="Baldrian P."/>
            <person name="Stursova M."/>
            <person name="Weitz H."/>
            <person name="Taylor A."/>
            <person name="Grigoriev I.V."/>
            <person name="Nagy L.G."/>
            <person name="Martin F."/>
            <person name="Kauserud H."/>
        </authorList>
    </citation>
    <scope>NUCLEOTIDE SEQUENCE</scope>
    <source>
        <strain evidence="2">CBHHK182m</strain>
    </source>
</reference>
<gene>
    <name evidence="2" type="ORF">B0H16DRAFT_1483727</name>
</gene>
<evidence type="ECO:0000313" key="2">
    <source>
        <dbReference type="EMBL" id="KAJ7700947.1"/>
    </source>
</evidence>
<feature type="compositionally biased region" description="Polar residues" evidence="1">
    <location>
        <begin position="166"/>
        <end position="180"/>
    </location>
</feature>
<feature type="compositionally biased region" description="Polar residues" evidence="1">
    <location>
        <begin position="337"/>
        <end position="358"/>
    </location>
</feature>
<organism evidence="2 3">
    <name type="scientific">Mycena metata</name>
    <dbReference type="NCBI Taxonomy" id="1033252"/>
    <lineage>
        <taxon>Eukaryota</taxon>
        <taxon>Fungi</taxon>
        <taxon>Dikarya</taxon>
        <taxon>Basidiomycota</taxon>
        <taxon>Agaricomycotina</taxon>
        <taxon>Agaricomycetes</taxon>
        <taxon>Agaricomycetidae</taxon>
        <taxon>Agaricales</taxon>
        <taxon>Marasmiineae</taxon>
        <taxon>Mycenaceae</taxon>
        <taxon>Mycena</taxon>
    </lineage>
</organism>
<dbReference type="Proteomes" id="UP001215598">
    <property type="component" value="Unassembled WGS sequence"/>
</dbReference>
<comment type="caution">
    <text evidence="2">The sequence shown here is derived from an EMBL/GenBank/DDBJ whole genome shotgun (WGS) entry which is preliminary data.</text>
</comment>
<feature type="region of interest" description="Disordered" evidence="1">
    <location>
        <begin position="337"/>
        <end position="359"/>
    </location>
</feature>